<sequence>MSTTTLQGASEVRKAQLVALRNKKDGRADANNGGSVLLNRNFDPETRTLRKQMQSEGLTQDTVEKDVEWMAEKIIAEDEQRRTQELDVFNIAPKRPNWDLKRETEKKLAKLERKTQEAIHTLIRQRLAAQKGQSEDVVGAMNAQERAFDVEEEEEERVLKAVRLVDTYVPTTMSMLSESDPALRRVPSLVSYCQRVLSAHADAITCLGDDIRYDVIKPVLECCSADTLLRLEQSSPVNLWERLCFKSYPLLAEQLARNGDQQPEPWRDQYFLLREAEAHRLEEAASRLRNQRMEAAERKKEREVKLTDKLPPAKRARAWGTSTQPRSLFQKTKNEATKLRRTLYTPRLTPQIPHSKVHRPEITNPHVVPSTKPVSGRVAVKTVTVTRPSTSLPQTTPPRPVQSTNADDRVSKDLSPPQLPSPHPPSQPTEPRPSKPQIQKRDPMASLFMPKHRALSQLPSQAGNNNRSVPAR</sequence>
<dbReference type="InterPro" id="IPR010684">
    <property type="entry name" value="RNA_pol_II_trans_fac_SIII_A"/>
</dbReference>
<evidence type="ECO:0000256" key="1">
    <source>
        <dbReference type="SAM" id="MobiDB-lite"/>
    </source>
</evidence>
<dbReference type="EMBL" id="JAGFBS010000012">
    <property type="protein sequence ID" value="KAG6376242.1"/>
    <property type="molecule type" value="Genomic_DNA"/>
</dbReference>
<dbReference type="OrthoDB" id="21513at2759"/>
<dbReference type="PANTHER" id="PTHR31551:SF1">
    <property type="entry name" value="COILED-COIL DOMAIN-CONTAINING PROTEIN 12"/>
    <property type="match status" value="1"/>
</dbReference>
<dbReference type="Pfam" id="PF08315">
    <property type="entry name" value="cwf18"/>
    <property type="match status" value="1"/>
</dbReference>
<proteinExistence type="predicted"/>
<dbReference type="GO" id="GO:0006368">
    <property type="term" value="P:transcription elongation by RNA polymerase II"/>
    <property type="evidence" value="ECO:0007669"/>
    <property type="project" value="InterPro"/>
</dbReference>
<dbReference type="PANTHER" id="PTHR31551">
    <property type="entry name" value="PRE-MRNA-SPLICING FACTOR CWF18"/>
    <property type="match status" value="1"/>
</dbReference>
<gene>
    <name evidence="2" type="ORF">JVT61DRAFT_2218</name>
</gene>
<dbReference type="GO" id="GO:0005684">
    <property type="term" value="C:U2-type spliceosomal complex"/>
    <property type="evidence" value="ECO:0007669"/>
    <property type="project" value="TreeGrafter"/>
</dbReference>
<dbReference type="InterPro" id="IPR013169">
    <property type="entry name" value="mRNA_splic_Cwf18-like"/>
</dbReference>
<dbReference type="Gene3D" id="6.10.250.3180">
    <property type="match status" value="1"/>
</dbReference>
<accession>A0A8I2YQZ3</accession>
<organism evidence="2 3">
    <name type="scientific">Boletus reticuloceps</name>
    <dbReference type="NCBI Taxonomy" id="495285"/>
    <lineage>
        <taxon>Eukaryota</taxon>
        <taxon>Fungi</taxon>
        <taxon>Dikarya</taxon>
        <taxon>Basidiomycota</taxon>
        <taxon>Agaricomycotina</taxon>
        <taxon>Agaricomycetes</taxon>
        <taxon>Agaricomycetidae</taxon>
        <taxon>Boletales</taxon>
        <taxon>Boletineae</taxon>
        <taxon>Boletaceae</taxon>
        <taxon>Boletoideae</taxon>
        <taxon>Boletus</taxon>
    </lineage>
</organism>
<dbReference type="AlphaFoldDB" id="A0A8I2YQZ3"/>
<feature type="compositionally biased region" description="Pro residues" evidence="1">
    <location>
        <begin position="417"/>
        <end position="431"/>
    </location>
</feature>
<feature type="region of interest" description="Disordered" evidence="1">
    <location>
        <begin position="350"/>
        <end position="472"/>
    </location>
</feature>
<comment type="caution">
    <text evidence="2">The sequence shown here is derived from an EMBL/GenBank/DDBJ whole genome shotgun (WGS) entry which is preliminary data.</text>
</comment>
<name>A0A8I2YQZ3_9AGAM</name>
<dbReference type="GO" id="GO:0071014">
    <property type="term" value="C:post-mRNA release spliceosomal complex"/>
    <property type="evidence" value="ECO:0007669"/>
    <property type="project" value="TreeGrafter"/>
</dbReference>
<dbReference type="Proteomes" id="UP000683000">
    <property type="component" value="Unassembled WGS sequence"/>
</dbReference>
<feature type="compositionally biased region" description="Polar residues" evidence="1">
    <location>
        <begin position="383"/>
        <end position="394"/>
    </location>
</feature>
<dbReference type="Pfam" id="PF06881">
    <property type="entry name" value="Elongin_A"/>
    <property type="match status" value="1"/>
</dbReference>
<evidence type="ECO:0000313" key="2">
    <source>
        <dbReference type="EMBL" id="KAG6376242.1"/>
    </source>
</evidence>
<evidence type="ECO:0000313" key="3">
    <source>
        <dbReference type="Proteomes" id="UP000683000"/>
    </source>
</evidence>
<feature type="compositionally biased region" description="Polar residues" evidence="1">
    <location>
        <begin position="457"/>
        <end position="472"/>
    </location>
</feature>
<dbReference type="GO" id="GO:0070449">
    <property type="term" value="C:elongin complex"/>
    <property type="evidence" value="ECO:0007669"/>
    <property type="project" value="InterPro"/>
</dbReference>
<reference evidence="2" key="1">
    <citation type="submission" date="2021-03" db="EMBL/GenBank/DDBJ databases">
        <title>Evolutionary innovations through gain and loss of genes in the ectomycorrhizal Boletales.</title>
        <authorList>
            <person name="Wu G."/>
            <person name="Miyauchi S."/>
            <person name="Morin E."/>
            <person name="Yang Z.-L."/>
            <person name="Xu J."/>
            <person name="Martin F.M."/>
        </authorList>
    </citation>
    <scope>NUCLEOTIDE SEQUENCE</scope>
    <source>
        <strain evidence="2">BR01</strain>
    </source>
</reference>
<keyword evidence="3" id="KW-1185">Reference proteome</keyword>
<protein>
    <submittedName>
        <fullName evidence="2">Cwf18 pre-mRNA splicing factor-domain-containing protein</fullName>
    </submittedName>
</protein>